<keyword evidence="2 4" id="KW-0479">Metal-binding</keyword>
<keyword evidence="4 5" id="KW-0349">Heme</keyword>
<evidence type="ECO:0000256" key="1">
    <source>
        <dbReference type="ARBA" id="ARBA00001971"/>
    </source>
</evidence>
<protein>
    <submittedName>
        <fullName evidence="7">Cytochrome P450 3A28</fullName>
    </submittedName>
</protein>
<evidence type="ECO:0000313" key="7">
    <source>
        <dbReference type="EMBL" id="OMJ26942.1"/>
    </source>
</evidence>
<dbReference type="GO" id="GO:0020037">
    <property type="term" value="F:heme binding"/>
    <property type="evidence" value="ECO:0007669"/>
    <property type="project" value="InterPro"/>
</dbReference>
<sequence length="403" mass="45627">MEFQVLKNSFHTVLNRFNNKNTLYAIICVYGVSKAFYHIFVDPLRKIPGPWWARFTSLPLSIQRLKGDIAKYVGEIHLRYGPVRRQVGPAFSHTGLASIGDDVLNFGAVSLKEKLKKMIESGETKFNYWTMFQRTTADVISKVCFGRSFETLKDDNSAFIECFRSTLILASVTSAVPPIIYVPVLLDNLKKNTKIMFDFVHDSIEIRKNSIAMDKSNESIMDVLQMFLNSNNPDGKKLSEKEVFSETFLMLTAGTDATAMTLTSVLHMLTLYPQVYNKVVEEVRNSFPDREKIITFSEAKEKLPYLIAAVYESMRLIPIAGGLVFRQSSNEGIEISGIKIPKNTKMGLFLEGANRDPKLYENPLSFMPERYLGPNGDALKKETFSFSHGVRICPGRKYSLLLS</sequence>
<keyword evidence="5" id="KW-0503">Monooxygenase</keyword>
<dbReference type="GO" id="GO:0016705">
    <property type="term" value="F:oxidoreductase activity, acting on paired donors, with incorporation or reduction of molecular oxygen"/>
    <property type="evidence" value="ECO:0007669"/>
    <property type="project" value="InterPro"/>
</dbReference>
<name>A0A1R1YJ64_9FUNG</name>
<accession>A0A1R1YJ64</accession>
<evidence type="ECO:0000256" key="6">
    <source>
        <dbReference type="SAM" id="Phobius"/>
    </source>
</evidence>
<dbReference type="OrthoDB" id="3934656at2759"/>
<dbReference type="PANTHER" id="PTHR24305:SF223">
    <property type="entry name" value="CYTOCHROME P450-DIT2"/>
    <property type="match status" value="1"/>
</dbReference>
<evidence type="ECO:0000256" key="2">
    <source>
        <dbReference type="ARBA" id="ARBA00022723"/>
    </source>
</evidence>
<dbReference type="InterPro" id="IPR036396">
    <property type="entry name" value="Cyt_P450_sf"/>
</dbReference>
<comment type="similarity">
    <text evidence="5">Belongs to the cytochrome P450 family.</text>
</comment>
<dbReference type="InterPro" id="IPR002401">
    <property type="entry name" value="Cyt_P450_E_grp-I"/>
</dbReference>
<keyword evidence="3 4" id="KW-0408">Iron</keyword>
<evidence type="ECO:0000256" key="4">
    <source>
        <dbReference type="PIRSR" id="PIRSR602401-1"/>
    </source>
</evidence>
<keyword evidence="5" id="KW-0560">Oxidoreductase</keyword>
<dbReference type="SUPFAM" id="SSF48264">
    <property type="entry name" value="Cytochrome P450"/>
    <property type="match status" value="1"/>
</dbReference>
<dbReference type="Proteomes" id="UP000187429">
    <property type="component" value="Unassembled WGS sequence"/>
</dbReference>
<gene>
    <name evidence="7" type="ORF">AYI69_g3640</name>
</gene>
<comment type="cofactor">
    <cofactor evidence="1 4">
        <name>heme</name>
        <dbReference type="ChEBI" id="CHEBI:30413"/>
    </cofactor>
</comment>
<feature type="binding site" description="axial binding residue" evidence="4">
    <location>
        <position position="393"/>
    </location>
    <ligand>
        <name>heme</name>
        <dbReference type="ChEBI" id="CHEBI:30413"/>
    </ligand>
    <ligandPart>
        <name>Fe</name>
        <dbReference type="ChEBI" id="CHEBI:18248"/>
    </ligandPart>
</feature>
<feature type="transmembrane region" description="Helical" evidence="6">
    <location>
        <begin position="21"/>
        <end position="40"/>
    </location>
</feature>
<dbReference type="GO" id="GO:0005506">
    <property type="term" value="F:iron ion binding"/>
    <property type="evidence" value="ECO:0007669"/>
    <property type="project" value="InterPro"/>
</dbReference>
<dbReference type="PRINTS" id="PR00463">
    <property type="entry name" value="EP450I"/>
</dbReference>
<evidence type="ECO:0000256" key="5">
    <source>
        <dbReference type="RuleBase" id="RU000461"/>
    </source>
</evidence>
<keyword evidence="6" id="KW-0812">Transmembrane</keyword>
<dbReference type="PANTHER" id="PTHR24305">
    <property type="entry name" value="CYTOCHROME P450"/>
    <property type="match status" value="1"/>
</dbReference>
<dbReference type="InterPro" id="IPR001128">
    <property type="entry name" value="Cyt_P450"/>
</dbReference>
<proteinExistence type="inferred from homology"/>
<organism evidence="7 8">
    <name type="scientific">Smittium culicis</name>
    <dbReference type="NCBI Taxonomy" id="133412"/>
    <lineage>
        <taxon>Eukaryota</taxon>
        <taxon>Fungi</taxon>
        <taxon>Fungi incertae sedis</taxon>
        <taxon>Zoopagomycota</taxon>
        <taxon>Kickxellomycotina</taxon>
        <taxon>Harpellomycetes</taxon>
        <taxon>Harpellales</taxon>
        <taxon>Legeriomycetaceae</taxon>
        <taxon>Smittium</taxon>
    </lineage>
</organism>
<evidence type="ECO:0000313" key="8">
    <source>
        <dbReference type="Proteomes" id="UP000187429"/>
    </source>
</evidence>
<dbReference type="InterPro" id="IPR017972">
    <property type="entry name" value="Cyt_P450_CS"/>
</dbReference>
<dbReference type="EMBL" id="LSSM01001266">
    <property type="protein sequence ID" value="OMJ26942.1"/>
    <property type="molecule type" value="Genomic_DNA"/>
</dbReference>
<dbReference type="AlphaFoldDB" id="A0A1R1YJ64"/>
<dbReference type="Pfam" id="PF00067">
    <property type="entry name" value="p450"/>
    <property type="match status" value="1"/>
</dbReference>
<keyword evidence="6" id="KW-1133">Transmembrane helix</keyword>
<dbReference type="PROSITE" id="PS00086">
    <property type="entry name" value="CYTOCHROME_P450"/>
    <property type="match status" value="1"/>
</dbReference>
<dbReference type="InterPro" id="IPR050121">
    <property type="entry name" value="Cytochrome_P450_monoxygenase"/>
</dbReference>
<dbReference type="Gene3D" id="1.10.630.10">
    <property type="entry name" value="Cytochrome P450"/>
    <property type="match status" value="1"/>
</dbReference>
<keyword evidence="6" id="KW-0472">Membrane</keyword>
<comment type="caution">
    <text evidence="7">The sequence shown here is derived from an EMBL/GenBank/DDBJ whole genome shotgun (WGS) entry which is preliminary data.</text>
</comment>
<dbReference type="PRINTS" id="PR00385">
    <property type="entry name" value="P450"/>
</dbReference>
<keyword evidence="8" id="KW-1185">Reference proteome</keyword>
<evidence type="ECO:0000256" key="3">
    <source>
        <dbReference type="ARBA" id="ARBA00023004"/>
    </source>
</evidence>
<reference evidence="8" key="1">
    <citation type="submission" date="2017-01" db="EMBL/GenBank/DDBJ databases">
        <authorList>
            <person name="Wang Y."/>
            <person name="White M."/>
            <person name="Kvist S."/>
            <person name="Moncalvo J.-M."/>
        </authorList>
    </citation>
    <scope>NUCLEOTIDE SEQUENCE [LARGE SCALE GENOMIC DNA]</scope>
    <source>
        <strain evidence="8">ID-206-W2</strain>
    </source>
</reference>
<dbReference type="GO" id="GO:0004497">
    <property type="term" value="F:monooxygenase activity"/>
    <property type="evidence" value="ECO:0007669"/>
    <property type="project" value="UniProtKB-KW"/>
</dbReference>